<keyword evidence="2" id="KW-1185">Reference proteome</keyword>
<protein>
    <submittedName>
        <fullName evidence="1">3766_t:CDS:1</fullName>
    </submittedName>
</protein>
<dbReference type="Proteomes" id="UP000789860">
    <property type="component" value="Unassembled WGS sequence"/>
</dbReference>
<comment type="caution">
    <text evidence="1">The sequence shown here is derived from an EMBL/GenBank/DDBJ whole genome shotgun (WGS) entry which is preliminary data.</text>
</comment>
<accession>A0ACA9JU73</accession>
<name>A0ACA9JU73_9GLOM</name>
<evidence type="ECO:0000313" key="2">
    <source>
        <dbReference type="Proteomes" id="UP000789860"/>
    </source>
</evidence>
<reference evidence="1" key="1">
    <citation type="submission" date="2021-06" db="EMBL/GenBank/DDBJ databases">
        <authorList>
            <person name="Kallberg Y."/>
            <person name="Tangrot J."/>
            <person name="Rosling A."/>
        </authorList>
    </citation>
    <scope>NUCLEOTIDE SEQUENCE</scope>
    <source>
        <strain evidence="1">AU212A</strain>
    </source>
</reference>
<gene>
    <name evidence="1" type="ORF">SCALOS_LOCUS184</name>
</gene>
<evidence type="ECO:0000313" key="1">
    <source>
        <dbReference type="EMBL" id="CAG8435381.1"/>
    </source>
</evidence>
<sequence>MSREPIVTRSRADQIVSETSFDEFNNSDNYSDQEQESANEESDYFDEFEITQNNRDLNYMDTSDQDQEIESSDIEINESTSSNTNTLSTVNSNKQSLSSYVWDFFVKLDTKQSQCKHCKRIYSEKTATSSLDRHIQTRHKGLFNDFQQTTLDRYLFTTPYSNEIQQKKITLLIKWIVVNLQAFMLVDNLYFKQFIYELDPRFRLPCRQVVHDNIISTFKSQRDLIKDFIFKLSCNITLTTDIWSSCTMTSFIGITCHFIDDNWVLRHILLDIFEIPSPHTGQVIANAILSLLEEFKLENKILALTSDNASNIILASSLIKDTLANSFLNTSFQHIHCAAHVMNLAVKEGLKLANIHLIKLRSFIRKIRKSVLLIEDLKRISASFYQTFLRPIIDCKTRWNSTFMMIDRALILRINLDSLVDLRNCLKPFNTATEILSKSNYPTIADLRLIISGLRNHLNTYNVIHQSLNLVSFKIKEKLDEYWPIIQETSKIAAFFDPHFKRLVYNEQSIDEILAPIYANLPVNIEATVQPSYISKRRQFIQEYTGTFMPNSTSDSDELVRYWETIPPPEEIFVCDW</sequence>
<proteinExistence type="predicted"/>
<organism evidence="1 2">
    <name type="scientific">Scutellospora calospora</name>
    <dbReference type="NCBI Taxonomy" id="85575"/>
    <lineage>
        <taxon>Eukaryota</taxon>
        <taxon>Fungi</taxon>
        <taxon>Fungi incertae sedis</taxon>
        <taxon>Mucoromycota</taxon>
        <taxon>Glomeromycotina</taxon>
        <taxon>Glomeromycetes</taxon>
        <taxon>Diversisporales</taxon>
        <taxon>Gigasporaceae</taxon>
        <taxon>Scutellospora</taxon>
    </lineage>
</organism>
<dbReference type="EMBL" id="CAJVPM010000069">
    <property type="protein sequence ID" value="CAG8435381.1"/>
    <property type="molecule type" value="Genomic_DNA"/>
</dbReference>